<dbReference type="OrthoDB" id="9812352at2"/>
<dbReference type="Pfam" id="PF03130">
    <property type="entry name" value="HEAT_PBS"/>
    <property type="match status" value="1"/>
</dbReference>
<dbReference type="PROSITE" id="PS51257">
    <property type="entry name" value="PROKAR_LIPOPROTEIN"/>
    <property type="match status" value="1"/>
</dbReference>
<keyword evidence="3" id="KW-1185">Reference proteome</keyword>
<dbReference type="eggNOG" id="COG1413">
    <property type="taxonomic scope" value="Bacteria"/>
</dbReference>
<dbReference type="KEGG" id="mym:A176_005588"/>
<dbReference type="InterPro" id="IPR004155">
    <property type="entry name" value="PBS_lyase_HEAT"/>
</dbReference>
<evidence type="ECO:0000256" key="1">
    <source>
        <dbReference type="SAM" id="SignalP"/>
    </source>
</evidence>
<dbReference type="InterPro" id="IPR011989">
    <property type="entry name" value="ARM-like"/>
</dbReference>
<name>A0A0H4WYZ8_9BACT</name>
<evidence type="ECO:0000313" key="3">
    <source>
        <dbReference type="Proteomes" id="UP000009026"/>
    </source>
</evidence>
<dbReference type="SUPFAM" id="SSF48371">
    <property type="entry name" value="ARM repeat"/>
    <property type="match status" value="1"/>
</dbReference>
<evidence type="ECO:0000313" key="2">
    <source>
        <dbReference type="EMBL" id="AKQ68676.1"/>
    </source>
</evidence>
<dbReference type="PATRIC" id="fig|1297742.4.peg.5684"/>
<dbReference type="AlphaFoldDB" id="A0A0H4WYZ8"/>
<keyword evidence="1" id="KW-0732">Signal</keyword>
<feature type="chain" id="PRO_5005213059" evidence="1">
    <location>
        <begin position="19"/>
        <end position="531"/>
    </location>
</feature>
<dbReference type="RefSeq" id="WP_021781019.1">
    <property type="nucleotide sequence ID" value="NZ_CP012109.1"/>
</dbReference>
<reference evidence="2 3" key="1">
    <citation type="journal article" date="2016" name="PLoS ONE">
        <title>Complete Genome Sequence and Comparative Genomics of a Novel Myxobacterium Myxococcus hansupus.</title>
        <authorList>
            <person name="Sharma G."/>
            <person name="Narwani T."/>
            <person name="Subramanian S."/>
        </authorList>
    </citation>
    <scope>NUCLEOTIDE SEQUENCE [LARGE SCALE GENOMIC DNA]</scope>
    <source>
        <strain evidence="3">mixupus</strain>
    </source>
</reference>
<feature type="signal peptide" evidence="1">
    <location>
        <begin position="1"/>
        <end position="18"/>
    </location>
</feature>
<dbReference type="STRING" id="1297742.A176_005588"/>
<protein>
    <submittedName>
        <fullName evidence="2">HEAT repeat protein</fullName>
    </submittedName>
</protein>
<dbReference type="Proteomes" id="UP000009026">
    <property type="component" value="Chromosome"/>
</dbReference>
<gene>
    <name evidence="2" type="ORF">A176_005588</name>
</gene>
<dbReference type="PANTHER" id="PTHR12697">
    <property type="entry name" value="PBS LYASE HEAT-LIKE PROTEIN"/>
    <property type="match status" value="1"/>
</dbReference>
<dbReference type="GO" id="GO:0016491">
    <property type="term" value="F:oxidoreductase activity"/>
    <property type="evidence" value="ECO:0007669"/>
    <property type="project" value="TreeGrafter"/>
</dbReference>
<dbReference type="EMBL" id="CP012109">
    <property type="protein sequence ID" value="AKQ68676.1"/>
    <property type="molecule type" value="Genomic_DNA"/>
</dbReference>
<organism evidence="2 3">
    <name type="scientific">Pseudomyxococcus hansupus</name>
    <dbReference type="NCBI Taxonomy" id="1297742"/>
    <lineage>
        <taxon>Bacteria</taxon>
        <taxon>Pseudomonadati</taxon>
        <taxon>Myxococcota</taxon>
        <taxon>Myxococcia</taxon>
        <taxon>Myxococcales</taxon>
        <taxon>Cystobacterineae</taxon>
        <taxon>Myxococcaceae</taxon>
        <taxon>Pseudomyxococcus</taxon>
    </lineage>
</organism>
<dbReference type="PANTHER" id="PTHR12697:SF5">
    <property type="entry name" value="DEOXYHYPUSINE HYDROXYLASE"/>
    <property type="match status" value="1"/>
</dbReference>
<accession>A0A0H4WYZ8</accession>
<dbReference type="SMART" id="SM00567">
    <property type="entry name" value="EZ_HEAT"/>
    <property type="match status" value="9"/>
</dbReference>
<dbReference type="Gene3D" id="1.25.10.10">
    <property type="entry name" value="Leucine-rich Repeat Variant"/>
    <property type="match status" value="3"/>
</dbReference>
<sequence>MTRSLTALCVALSFALLAGCKEDPATPEYWESNLQQYRRAEDRIRMVEAMRSSGKMNESFLPMLHERLGSERKPEVRAAIARALSDLHHESSVEPLTKALDPAADDMSAQLANKAIVTTLGVIGDRRAIPALIPLLKARDNYSRIEAMDVLGEMKAKEAVEPIIALATDDSVEPFLNKKAIEALGNIGDARAAPALVRMLTKERKGKSFYVESSFALYQLGAPASDALLAALEGQDEELLKWAKSNGVNPASYAMKAATVLGDLREKRAVATLLKQLTFTNSDPQIQALVRMQAADALARMRVQDAVKPLAGLVSEPDATVRDAYVRALVRLGGRDALPALEKAAGTGDWYARDSAVKGIGMLGDARELPLIQKLAAAEPARTAADCKQADDEGCDDPAALGKQRADAIAGQAKLLEVAQACTGNAACWVQRMEKADPRLLERAALEVGRSGAAEHAGALATRLGERDTEARMALILSVGWLLEGSKDATKKVRDVSLEPLRKQLRDEQGNTQLVSVNEDLRRLVTTLDRP</sequence>
<proteinExistence type="predicted"/>
<dbReference type="InterPro" id="IPR016024">
    <property type="entry name" value="ARM-type_fold"/>
</dbReference>
<dbReference type="Pfam" id="PF13646">
    <property type="entry name" value="HEAT_2"/>
    <property type="match status" value="2"/>
</dbReference>